<dbReference type="EMBL" id="MFST01000148">
    <property type="protein sequence ID" value="OGI42542.1"/>
    <property type="molecule type" value="Genomic_DNA"/>
</dbReference>
<sequence>MPIPTAQKIIAILWPSFLTAGLATVLFFTAFDPELILAHTMFADVPRLGAYTIGFFLFWLLTASSCMLTCYFQRPCDRGPADTRS</sequence>
<keyword evidence="1" id="KW-0472">Membrane</keyword>
<protein>
    <submittedName>
        <fullName evidence="2">Uncharacterized protein</fullName>
    </submittedName>
</protein>
<feature type="transmembrane region" description="Helical" evidence="1">
    <location>
        <begin position="12"/>
        <end position="31"/>
    </location>
</feature>
<proteinExistence type="predicted"/>
<keyword evidence="1" id="KW-1133">Transmembrane helix</keyword>
<evidence type="ECO:0000256" key="1">
    <source>
        <dbReference type="SAM" id="Phobius"/>
    </source>
</evidence>
<gene>
    <name evidence="2" type="ORF">A2V92_04555</name>
</gene>
<keyword evidence="1" id="KW-0812">Transmembrane</keyword>
<accession>A0A1F6TBR2</accession>
<organism evidence="2 3">
    <name type="scientific">Candidatus Muproteobacteria bacterium RBG_16_65_31</name>
    <dbReference type="NCBI Taxonomy" id="1817759"/>
    <lineage>
        <taxon>Bacteria</taxon>
        <taxon>Pseudomonadati</taxon>
        <taxon>Pseudomonadota</taxon>
        <taxon>Candidatus Muproteobacteria</taxon>
    </lineage>
</organism>
<feature type="transmembrane region" description="Helical" evidence="1">
    <location>
        <begin position="51"/>
        <end position="72"/>
    </location>
</feature>
<evidence type="ECO:0000313" key="2">
    <source>
        <dbReference type="EMBL" id="OGI42542.1"/>
    </source>
</evidence>
<evidence type="ECO:0000313" key="3">
    <source>
        <dbReference type="Proteomes" id="UP000179344"/>
    </source>
</evidence>
<reference evidence="2 3" key="1">
    <citation type="journal article" date="2016" name="Nat. Commun.">
        <title>Thousands of microbial genomes shed light on interconnected biogeochemical processes in an aquifer system.</title>
        <authorList>
            <person name="Anantharaman K."/>
            <person name="Brown C.T."/>
            <person name="Hug L.A."/>
            <person name="Sharon I."/>
            <person name="Castelle C.J."/>
            <person name="Probst A.J."/>
            <person name="Thomas B.C."/>
            <person name="Singh A."/>
            <person name="Wilkins M.J."/>
            <person name="Karaoz U."/>
            <person name="Brodie E.L."/>
            <person name="Williams K.H."/>
            <person name="Hubbard S.S."/>
            <person name="Banfield J.F."/>
        </authorList>
    </citation>
    <scope>NUCLEOTIDE SEQUENCE [LARGE SCALE GENOMIC DNA]</scope>
</reference>
<dbReference type="Proteomes" id="UP000179344">
    <property type="component" value="Unassembled WGS sequence"/>
</dbReference>
<dbReference type="AlphaFoldDB" id="A0A1F6TBR2"/>
<name>A0A1F6TBR2_9PROT</name>
<comment type="caution">
    <text evidence="2">The sequence shown here is derived from an EMBL/GenBank/DDBJ whole genome shotgun (WGS) entry which is preliminary data.</text>
</comment>